<gene>
    <name evidence="2" type="ORF">Slin15195_G007980</name>
</gene>
<sequence>MATYSMEEAVVTLQPLMSGESTFTNASQLRHRLRILDTWFGEQFSALSGATVLELGCGQGDMTVPLAYYAKKVLAVDPASLSYGSPMTLGQAQKRLSESKEVGVKIQWIQQDSIEYIESALGADVDYVVLAHSIWYLESEEYLARLLGALHKAVASVRAGKETKLLIAEWGLRYSDPAAEPHVLAAKAQATNPKAGGNVCNILTPARIQSLAESVGWALDGETWIESPDVEDGQWEVELTRTLALEEKVIDRDQADFLELERAVEDLCGAKVGSMDVWTGTFRISQ</sequence>
<evidence type="ECO:0000259" key="1">
    <source>
        <dbReference type="Pfam" id="PF13649"/>
    </source>
</evidence>
<dbReference type="InterPro" id="IPR041698">
    <property type="entry name" value="Methyltransf_25"/>
</dbReference>
<organism evidence="2 3">
    <name type="scientific">Septoria linicola</name>
    <dbReference type="NCBI Taxonomy" id="215465"/>
    <lineage>
        <taxon>Eukaryota</taxon>
        <taxon>Fungi</taxon>
        <taxon>Dikarya</taxon>
        <taxon>Ascomycota</taxon>
        <taxon>Pezizomycotina</taxon>
        <taxon>Dothideomycetes</taxon>
        <taxon>Dothideomycetidae</taxon>
        <taxon>Mycosphaerellales</taxon>
        <taxon>Mycosphaerellaceae</taxon>
        <taxon>Septoria</taxon>
    </lineage>
</organism>
<dbReference type="Proteomes" id="UP001056384">
    <property type="component" value="Chromosome 1"/>
</dbReference>
<dbReference type="AlphaFoldDB" id="A0A9Q9ADD7"/>
<name>A0A9Q9ADD7_9PEZI</name>
<keyword evidence="2" id="KW-0489">Methyltransferase</keyword>
<dbReference type="Pfam" id="PF13649">
    <property type="entry name" value="Methyltransf_25"/>
    <property type="match status" value="1"/>
</dbReference>
<dbReference type="InterPro" id="IPR029063">
    <property type="entry name" value="SAM-dependent_MTases_sf"/>
</dbReference>
<dbReference type="OrthoDB" id="8300214at2759"/>
<reference evidence="2" key="1">
    <citation type="submission" date="2022-06" db="EMBL/GenBank/DDBJ databases">
        <title>Complete genome sequences of two strains of the flax pathogen Septoria linicola.</title>
        <authorList>
            <person name="Lapalu N."/>
            <person name="Simon A."/>
            <person name="Demenou B."/>
            <person name="Paumier D."/>
            <person name="Guillot M.-P."/>
            <person name="Gout L."/>
            <person name="Valade R."/>
        </authorList>
    </citation>
    <scope>NUCLEOTIDE SEQUENCE</scope>
    <source>
        <strain evidence="2">SE15195</strain>
    </source>
</reference>
<protein>
    <submittedName>
        <fullName evidence="2">S-adenosyl-L-methionine-dependent methyltransferase, Methyltransferase domain 25</fullName>
    </submittedName>
</protein>
<keyword evidence="2" id="KW-0808">Transferase</keyword>
<dbReference type="GO" id="GO:0008168">
    <property type="term" value="F:methyltransferase activity"/>
    <property type="evidence" value="ECO:0007669"/>
    <property type="project" value="UniProtKB-KW"/>
</dbReference>
<evidence type="ECO:0000313" key="2">
    <source>
        <dbReference type="EMBL" id="USW47479.1"/>
    </source>
</evidence>
<dbReference type="GO" id="GO:0032259">
    <property type="term" value="P:methylation"/>
    <property type="evidence" value="ECO:0007669"/>
    <property type="project" value="UniProtKB-KW"/>
</dbReference>
<dbReference type="SUPFAM" id="SSF53335">
    <property type="entry name" value="S-adenosyl-L-methionine-dependent methyltransferases"/>
    <property type="match status" value="1"/>
</dbReference>
<dbReference type="EMBL" id="CP099418">
    <property type="protein sequence ID" value="USW47479.1"/>
    <property type="molecule type" value="Genomic_DNA"/>
</dbReference>
<proteinExistence type="predicted"/>
<feature type="domain" description="Methyltransferase" evidence="1">
    <location>
        <begin position="52"/>
        <end position="149"/>
    </location>
</feature>
<accession>A0A9Q9ADD7</accession>
<keyword evidence="3" id="KW-1185">Reference proteome</keyword>
<dbReference type="CDD" id="cd02440">
    <property type="entry name" value="AdoMet_MTases"/>
    <property type="match status" value="1"/>
</dbReference>
<evidence type="ECO:0000313" key="3">
    <source>
        <dbReference type="Proteomes" id="UP001056384"/>
    </source>
</evidence>
<dbReference type="Gene3D" id="3.40.50.150">
    <property type="entry name" value="Vaccinia Virus protein VP39"/>
    <property type="match status" value="1"/>
</dbReference>